<accession>A0ABS6EGB2</accession>
<dbReference type="Pfam" id="PF24705">
    <property type="entry name" value="DUF7668"/>
    <property type="match status" value="1"/>
</dbReference>
<proteinExistence type="predicted"/>
<organism evidence="2 3">
    <name type="scientific">Clostridium mobile</name>
    <dbReference type="NCBI Taxonomy" id="2841512"/>
    <lineage>
        <taxon>Bacteria</taxon>
        <taxon>Bacillati</taxon>
        <taxon>Bacillota</taxon>
        <taxon>Clostridia</taxon>
        <taxon>Eubacteriales</taxon>
        <taxon>Clostridiaceae</taxon>
        <taxon>Clostridium</taxon>
    </lineage>
</organism>
<dbReference type="Proteomes" id="UP000726170">
    <property type="component" value="Unassembled WGS sequence"/>
</dbReference>
<evidence type="ECO:0000313" key="2">
    <source>
        <dbReference type="EMBL" id="MBU5484229.1"/>
    </source>
</evidence>
<protein>
    <recommendedName>
        <fullName evidence="1">DUF7668 domain-containing protein</fullName>
    </recommendedName>
</protein>
<sequence length="106" mass="12124">MAVAKLAHREYSSFLALFDSSRLSETDLILALKYLDDSRPILKIDDPIKCKCENRRIDIIPYKSGRGYAMDYDLTTNGEINDLTIQFEFLVEAEGYSVSLEDLHTL</sequence>
<feature type="domain" description="DUF7668" evidence="1">
    <location>
        <begin position="54"/>
        <end position="105"/>
    </location>
</feature>
<reference evidence="2 3" key="1">
    <citation type="submission" date="2021-06" db="EMBL/GenBank/DDBJ databases">
        <authorList>
            <person name="Sun Q."/>
            <person name="Li D."/>
        </authorList>
    </citation>
    <scope>NUCLEOTIDE SEQUENCE [LARGE SCALE GENOMIC DNA]</scope>
    <source>
        <strain evidence="2 3">MSJ-11</strain>
    </source>
</reference>
<name>A0ABS6EGB2_9CLOT</name>
<evidence type="ECO:0000313" key="3">
    <source>
        <dbReference type="Proteomes" id="UP000726170"/>
    </source>
</evidence>
<comment type="caution">
    <text evidence="2">The sequence shown here is derived from an EMBL/GenBank/DDBJ whole genome shotgun (WGS) entry which is preliminary data.</text>
</comment>
<keyword evidence="3" id="KW-1185">Reference proteome</keyword>
<evidence type="ECO:0000259" key="1">
    <source>
        <dbReference type="Pfam" id="PF24705"/>
    </source>
</evidence>
<dbReference type="EMBL" id="JAHLQF010000002">
    <property type="protein sequence ID" value="MBU5484229.1"/>
    <property type="molecule type" value="Genomic_DNA"/>
</dbReference>
<gene>
    <name evidence="2" type="ORF">KQI86_07790</name>
</gene>
<dbReference type="InterPro" id="IPR056085">
    <property type="entry name" value="DUF7668"/>
</dbReference>
<dbReference type="RefSeq" id="WP_216438717.1">
    <property type="nucleotide sequence ID" value="NZ_JAHLQF010000002.1"/>
</dbReference>